<sequence>MKVKSGFNLRNVCGEDLIVAEGEENIDFSDVISMNKSSVILWKEAQRLGTFTIEDLVKRLCSIYDIDEDTAKADVKELVYHWGEMGIIEGDDIPVVTIKRNTEDKKDNFSKEKEKQSPKKGFFRRLFKL</sequence>
<dbReference type="Proteomes" id="UP000029614">
    <property type="component" value="Unassembled WGS sequence"/>
</dbReference>
<accession>A0A096B0Q5</accession>
<dbReference type="AlphaFoldDB" id="A0A096B0Q5"/>
<reference evidence="1 2" key="1">
    <citation type="submission" date="2014-07" db="EMBL/GenBank/DDBJ databases">
        <authorList>
            <person name="McCorrison J."/>
            <person name="Sanka R."/>
            <person name="Torralba M."/>
            <person name="Gillis M."/>
            <person name="Haft D.H."/>
            <person name="Methe B."/>
            <person name="Sutton G."/>
            <person name="Nelson K.E."/>
        </authorList>
    </citation>
    <scope>NUCLEOTIDE SEQUENCE [LARGE SCALE GENOMIC DNA]</scope>
    <source>
        <strain evidence="1 2">DNF00058</strain>
    </source>
</reference>
<dbReference type="InterPro" id="IPR008792">
    <property type="entry name" value="PQQD"/>
</dbReference>
<dbReference type="Pfam" id="PF05402">
    <property type="entry name" value="PqqD"/>
    <property type="match status" value="1"/>
</dbReference>
<evidence type="ECO:0000313" key="2">
    <source>
        <dbReference type="Proteomes" id="UP000029614"/>
    </source>
</evidence>
<evidence type="ECO:0008006" key="3">
    <source>
        <dbReference type="Google" id="ProtNLM"/>
    </source>
</evidence>
<name>A0A096B0Q5_9BACT</name>
<evidence type="ECO:0000313" key="1">
    <source>
        <dbReference type="EMBL" id="KGF52561.1"/>
    </source>
</evidence>
<gene>
    <name evidence="1" type="ORF">HMPREF9302_03040</name>
</gene>
<comment type="caution">
    <text evidence="1">The sequence shown here is derived from an EMBL/GenBank/DDBJ whole genome shotgun (WGS) entry which is preliminary data.</text>
</comment>
<proteinExistence type="predicted"/>
<dbReference type="OrthoDB" id="9795908at2"/>
<keyword evidence="2" id="KW-1185">Reference proteome</keyword>
<dbReference type="EMBL" id="JRNU01000010">
    <property type="protein sequence ID" value="KGF52561.1"/>
    <property type="molecule type" value="Genomic_DNA"/>
</dbReference>
<dbReference type="RefSeq" id="WP_019035685.1">
    <property type="nucleotide sequence ID" value="NZ_JRNU01000010.1"/>
</dbReference>
<organism evidence="1 2">
    <name type="scientific">Prevotella amnii DNF00058</name>
    <dbReference type="NCBI Taxonomy" id="1401066"/>
    <lineage>
        <taxon>Bacteria</taxon>
        <taxon>Pseudomonadati</taxon>
        <taxon>Bacteroidota</taxon>
        <taxon>Bacteroidia</taxon>
        <taxon>Bacteroidales</taxon>
        <taxon>Prevotellaceae</taxon>
        <taxon>Prevotella</taxon>
    </lineage>
</organism>
<protein>
    <recommendedName>
        <fullName evidence="3">PqqD family protein</fullName>
    </recommendedName>
</protein>